<dbReference type="PROSITE" id="PS00022">
    <property type="entry name" value="EGF_1"/>
    <property type="match status" value="1"/>
</dbReference>
<feature type="chain" id="PRO_5043972179" evidence="8">
    <location>
        <begin position="20"/>
        <end position="589"/>
    </location>
</feature>
<gene>
    <name evidence="9" type="primary">LOC116449869</name>
</gene>
<dbReference type="GO" id="GO:0005794">
    <property type="term" value="C:Golgi apparatus"/>
    <property type="evidence" value="ECO:0007669"/>
    <property type="project" value="UniProtKB-ARBA"/>
</dbReference>
<feature type="compositionally biased region" description="Basic and acidic residues" evidence="7">
    <location>
        <begin position="546"/>
        <end position="566"/>
    </location>
</feature>
<keyword evidence="8" id="KW-0732">Signal</keyword>
<reference evidence="9" key="3">
    <citation type="submission" date="2025-09" db="UniProtKB">
        <authorList>
            <consortium name="Ensembl"/>
        </authorList>
    </citation>
    <scope>IDENTIFICATION</scope>
</reference>
<dbReference type="GO" id="GO:0031410">
    <property type="term" value="C:cytoplasmic vesicle"/>
    <property type="evidence" value="ECO:0007669"/>
    <property type="project" value="UniProtKB-ARBA"/>
</dbReference>
<dbReference type="AlphaFoldDB" id="A0A8C3GY50"/>
<dbReference type="InterPro" id="IPR001283">
    <property type="entry name" value="CRISP-related"/>
</dbReference>
<accession>A0A8U7MA36</accession>
<dbReference type="GO" id="GO:0030246">
    <property type="term" value="F:carbohydrate binding"/>
    <property type="evidence" value="ECO:0007669"/>
    <property type="project" value="UniProtKB-KW"/>
</dbReference>
<dbReference type="Pfam" id="PF00059">
    <property type="entry name" value="Lectin_C"/>
    <property type="match status" value="1"/>
</dbReference>
<evidence type="ECO:0000256" key="5">
    <source>
        <dbReference type="ARBA" id="ARBA00023157"/>
    </source>
</evidence>
<dbReference type="Proteomes" id="UP000694553">
    <property type="component" value="Unassembled WGS sequence"/>
</dbReference>
<dbReference type="PROSITE" id="PS01186">
    <property type="entry name" value="EGF_2"/>
    <property type="match status" value="1"/>
</dbReference>
<dbReference type="PROSITE" id="PS50041">
    <property type="entry name" value="C_TYPE_LECTIN_2"/>
    <property type="match status" value="1"/>
</dbReference>
<proteinExistence type="predicted"/>
<name>A0A8C3GY50_CORMO</name>
<dbReference type="Pfam" id="PF00188">
    <property type="entry name" value="CAP"/>
    <property type="match status" value="1"/>
</dbReference>
<dbReference type="PROSITE" id="PS00615">
    <property type="entry name" value="C_TYPE_LECTIN_1"/>
    <property type="match status" value="1"/>
</dbReference>
<dbReference type="Gene3D" id="3.10.100.10">
    <property type="entry name" value="Mannose-Binding Protein A, subunit A"/>
    <property type="match status" value="1"/>
</dbReference>
<dbReference type="CDD" id="cd00054">
    <property type="entry name" value="EGF_CA"/>
    <property type="match status" value="1"/>
</dbReference>
<dbReference type="PROSITE" id="PS50026">
    <property type="entry name" value="EGF_3"/>
    <property type="match status" value="1"/>
</dbReference>
<dbReference type="InterPro" id="IPR016186">
    <property type="entry name" value="C-type_lectin-like/link_sf"/>
</dbReference>
<reference evidence="9" key="2">
    <citation type="submission" date="2025-08" db="UniProtKB">
        <authorList>
            <consortium name="Ensembl"/>
        </authorList>
    </citation>
    <scope>IDENTIFICATION</scope>
</reference>
<evidence type="ECO:0000256" key="2">
    <source>
        <dbReference type="ARBA" id="ARBA00022525"/>
    </source>
</evidence>
<dbReference type="SMART" id="SM00034">
    <property type="entry name" value="CLECT"/>
    <property type="match status" value="1"/>
</dbReference>
<evidence type="ECO:0000256" key="8">
    <source>
        <dbReference type="SAM" id="SignalP"/>
    </source>
</evidence>
<dbReference type="SMART" id="SM00198">
    <property type="entry name" value="SCP"/>
    <property type="match status" value="1"/>
</dbReference>
<organism evidence="9 10">
    <name type="scientific">Corvus moneduloides</name>
    <name type="common">New Caledonian crow</name>
    <dbReference type="NCBI Taxonomy" id="1196302"/>
    <lineage>
        <taxon>Eukaryota</taxon>
        <taxon>Metazoa</taxon>
        <taxon>Chordata</taxon>
        <taxon>Craniata</taxon>
        <taxon>Vertebrata</taxon>
        <taxon>Euteleostomi</taxon>
        <taxon>Archelosauria</taxon>
        <taxon>Archosauria</taxon>
        <taxon>Dinosauria</taxon>
        <taxon>Saurischia</taxon>
        <taxon>Theropoda</taxon>
        <taxon>Coelurosauria</taxon>
        <taxon>Aves</taxon>
        <taxon>Neognathae</taxon>
        <taxon>Neoaves</taxon>
        <taxon>Telluraves</taxon>
        <taxon>Australaves</taxon>
        <taxon>Passeriformes</taxon>
        <taxon>Corvoidea</taxon>
        <taxon>Corvidae</taxon>
        <taxon>Corvus</taxon>
    </lineage>
</organism>
<dbReference type="SUPFAM" id="SSF55797">
    <property type="entry name" value="PR-1-like"/>
    <property type="match status" value="1"/>
</dbReference>
<dbReference type="PANTHER" id="PTHR22801">
    <property type="entry name" value="LITHOSTATHINE"/>
    <property type="match status" value="1"/>
</dbReference>
<dbReference type="FunFam" id="3.10.100.10:FF:000037">
    <property type="entry name" value="C-type lectin domain family 18 member A-like"/>
    <property type="match status" value="1"/>
</dbReference>
<dbReference type="InterPro" id="IPR014044">
    <property type="entry name" value="CAP_dom"/>
</dbReference>
<feature type="region of interest" description="Disordered" evidence="7">
    <location>
        <begin position="514"/>
        <end position="589"/>
    </location>
</feature>
<dbReference type="InterPro" id="IPR016187">
    <property type="entry name" value="CTDL_fold"/>
</dbReference>
<keyword evidence="10" id="KW-1185">Reference proteome</keyword>
<accession>A0A8C3GY50</accession>
<feature type="signal peptide" evidence="8">
    <location>
        <begin position="1"/>
        <end position="19"/>
    </location>
</feature>
<dbReference type="FunFam" id="3.40.33.10:FF:000014">
    <property type="entry name" value="C-type lectin domain family 18 member A"/>
    <property type="match status" value="1"/>
</dbReference>
<keyword evidence="2" id="KW-0964">Secreted</keyword>
<evidence type="ECO:0000256" key="4">
    <source>
        <dbReference type="ARBA" id="ARBA00022734"/>
    </source>
</evidence>
<dbReference type="InterPro" id="IPR018378">
    <property type="entry name" value="C-type_lectin_CS"/>
</dbReference>
<keyword evidence="4" id="KW-0430">Lectin</keyword>
<dbReference type="Gene3D" id="3.40.33.10">
    <property type="entry name" value="CAP"/>
    <property type="match status" value="1"/>
</dbReference>
<keyword evidence="3 6" id="KW-0245">EGF-like domain</keyword>
<dbReference type="InterPro" id="IPR001304">
    <property type="entry name" value="C-type_lectin-like"/>
</dbReference>
<feature type="compositionally biased region" description="Basic and acidic residues" evidence="7">
    <location>
        <begin position="514"/>
        <end position="533"/>
    </location>
</feature>
<comment type="subcellular location">
    <subcellularLocation>
        <location evidence="1">Secreted</location>
    </subcellularLocation>
</comment>
<evidence type="ECO:0000256" key="1">
    <source>
        <dbReference type="ARBA" id="ARBA00004613"/>
    </source>
</evidence>
<feature type="disulfide bond" evidence="6">
    <location>
        <begin position="238"/>
        <end position="247"/>
    </location>
</feature>
<evidence type="ECO:0000256" key="7">
    <source>
        <dbReference type="SAM" id="MobiDB-lite"/>
    </source>
</evidence>
<evidence type="ECO:0000256" key="6">
    <source>
        <dbReference type="PROSITE-ProRule" id="PRU00076"/>
    </source>
</evidence>
<protein>
    <submittedName>
        <fullName evidence="9">Uncharacterized protein</fullName>
    </submittedName>
</protein>
<comment type="caution">
    <text evidence="6">Lacks conserved residue(s) required for the propagation of feature annotation.</text>
</comment>
<evidence type="ECO:0000256" key="3">
    <source>
        <dbReference type="ARBA" id="ARBA00022536"/>
    </source>
</evidence>
<evidence type="ECO:0000313" key="9">
    <source>
        <dbReference type="Ensembl" id="ENSCMUP00000014412.2"/>
    </source>
</evidence>
<dbReference type="Ensembl" id="ENSCMUT00000015475.2">
    <property type="protein sequence ID" value="ENSCMUP00000014412.2"/>
    <property type="gene ID" value="ENSCMUG00000009001.2"/>
</dbReference>
<dbReference type="PANTHER" id="PTHR22801:SF63">
    <property type="entry name" value="C-TYPE LECTIN DOMAIN-CONTAINING PROTEIN"/>
    <property type="match status" value="1"/>
</dbReference>
<dbReference type="PRINTS" id="PR00837">
    <property type="entry name" value="V5TPXLIKE"/>
</dbReference>
<dbReference type="CDD" id="cd05380">
    <property type="entry name" value="CAP_euk"/>
    <property type="match status" value="1"/>
</dbReference>
<feature type="compositionally biased region" description="Low complexity" evidence="7">
    <location>
        <begin position="463"/>
        <end position="481"/>
    </location>
</feature>
<dbReference type="GO" id="GO:0005783">
    <property type="term" value="C:endoplasmic reticulum"/>
    <property type="evidence" value="ECO:0007669"/>
    <property type="project" value="UniProtKB-ARBA"/>
</dbReference>
<reference evidence="10" key="1">
    <citation type="submission" date="2019-10" db="EMBL/GenBank/DDBJ databases">
        <title>Corvus moneduloides (New Caledonian crow) genome, bCorMon1, primary haplotype.</title>
        <authorList>
            <person name="Rutz C."/>
            <person name="Fungtammasan C."/>
            <person name="Mountcastle J."/>
            <person name="Formenti G."/>
            <person name="Chow W."/>
            <person name="Howe K."/>
            <person name="Steele M.P."/>
            <person name="Fernandes J."/>
            <person name="Gilbert M.T.P."/>
            <person name="Fedrigo O."/>
            <person name="Jarvis E.D."/>
            <person name="Gemmell N."/>
        </authorList>
    </citation>
    <scope>NUCLEOTIDE SEQUENCE [LARGE SCALE GENOMIC DNA]</scope>
</reference>
<feature type="compositionally biased region" description="Basic and acidic residues" evidence="7">
    <location>
        <begin position="576"/>
        <end position="589"/>
    </location>
</feature>
<feature type="region of interest" description="Disordered" evidence="7">
    <location>
        <begin position="454"/>
        <end position="483"/>
    </location>
</feature>
<dbReference type="InterPro" id="IPR035940">
    <property type="entry name" value="CAP_sf"/>
</dbReference>
<dbReference type="InterPro" id="IPR000742">
    <property type="entry name" value="EGF"/>
</dbReference>
<keyword evidence="5 6" id="KW-1015">Disulfide bond</keyword>
<evidence type="ECO:0000313" key="10">
    <source>
        <dbReference type="Proteomes" id="UP000694553"/>
    </source>
</evidence>
<dbReference type="GO" id="GO:0005576">
    <property type="term" value="C:extracellular region"/>
    <property type="evidence" value="ECO:0007669"/>
    <property type="project" value="UniProtKB-SubCell"/>
</dbReference>
<sequence length="589" mass="65306">MKLLVLLVCNLLVWRVGETRSDAPEKLSPLAPGALSMKETFLVLSLHNKLRSKVQPPAANMQKLEWSEELGRLAGARAASCLEGPAPPPAPQLGWSEVLLPAGAGGFGAVLELWFAEGQRYDYGTGHCAGNATCRHYTQLVWATAGQLGCGRHRCPGPHGPSEAFACAYSPGGNWEVAGTPIVPYKQGPWCSLCTAGLSGCFKSWDHSGGLCEVPRNPCRMSCRNSGRLDMSSCQCACPRGYTGRYCQAKIHFPFHACDVRIDSDCFMVSPEADTYYGAKIKCQEKGAMLAQIRNQKVQDILAFYLSRLEMGNRVTDTDFETGNFWIGLTYKTSKASFRWDVGEPSSFTSFAFGQPDNQGFGNCVEMQASAAFNWNDQRCKTRNRYICQFDLDMAREPKPSRARLGQKRQHSSSLYHSNCDLDYDLYRDDFPYRVYEYQKIPPLINRMPVKTRRTHLGAGSKSSLSPQPRTRSSTSATTGRTKLRAEELHSIKGELSQIKAQVDSLLESLDRMDQRREHLTGSKESEKKRAELGTESPSPVGEGSQESRGKERTGADRHSDLRNIDSAEESTDTEETVKTHMSDPEGSQ</sequence>
<dbReference type="InterPro" id="IPR050801">
    <property type="entry name" value="Ca-Dep_Lectins_ImmuneDev"/>
</dbReference>
<dbReference type="SUPFAM" id="SSF56436">
    <property type="entry name" value="C-type lectin-like"/>
    <property type="match status" value="1"/>
</dbReference>
<dbReference type="CDD" id="cd00037">
    <property type="entry name" value="CLECT"/>
    <property type="match status" value="1"/>
</dbReference>